<keyword evidence="1 4" id="KW-0378">Hydrolase</keyword>
<sequence>MNNEVTVVGLGASAGGIDALTEFFDHVSPDIPVAFIVTVHLHRDFKSKLDEILQRHTKLPVLRVEADTKIERSKVYVLIENKTLKIVDGHIHTEPRGTEIINYAVDEFFESLAATHDTNSIVIIFSGAGSDGLEGAKSISQEGGVVMVQDPATATVKGMPNAIIEGDHPKEIQSPKELALSLNRMFFL</sequence>
<keyword evidence="4" id="KW-0145">Chemotaxis</keyword>
<dbReference type="SUPFAM" id="SSF52738">
    <property type="entry name" value="Methylesterase CheB, C-terminal domain"/>
    <property type="match status" value="1"/>
</dbReference>
<evidence type="ECO:0000256" key="1">
    <source>
        <dbReference type="ARBA" id="ARBA00022801"/>
    </source>
</evidence>
<dbReference type="Proteomes" id="UP000295499">
    <property type="component" value="Unassembled WGS sequence"/>
</dbReference>
<evidence type="ECO:0000256" key="3">
    <source>
        <dbReference type="ARBA" id="ARBA00048267"/>
    </source>
</evidence>
<proteinExistence type="predicted"/>
<dbReference type="InterPro" id="IPR035909">
    <property type="entry name" value="CheB_C"/>
</dbReference>
<evidence type="ECO:0000256" key="2">
    <source>
        <dbReference type="ARBA" id="ARBA00039140"/>
    </source>
</evidence>
<dbReference type="RefSeq" id="WP_133552044.1">
    <property type="nucleotide sequence ID" value="NZ_SNWM01000001.1"/>
</dbReference>
<feature type="active site" evidence="4">
    <location>
        <position position="131"/>
    </location>
</feature>
<accession>A0A4R6IPL6</accession>
<feature type="domain" description="CheB-type methylesterase" evidence="5">
    <location>
        <begin position="1"/>
        <end position="182"/>
    </location>
</feature>
<keyword evidence="7" id="KW-1185">Reference proteome</keyword>
<evidence type="ECO:0000256" key="4">
    <source>
        <dbReference type="PROSITE-ProRule" id="PRU00050"/>
    </source>
</evidence>
<gene>
    <name evidence="6" type="ORF">CLV32_0519</name>
</gene>
<dbReference type="GO" id="GO:0005737">
    <property type="term" value="C:cytoplasm"/>
    <property type="evidence" value="ECO:0007669"/>
    <property type="project" value="InterPro"/>
</dbReference>
<comment type="catalytic activity">
    <reaction evidence="3">
        <text>[protein]-L-glutamate 5-O-methyl ester + H2O = L-glutamyl-[protein] + methanol + H(+)</text>
        <dbReference type="Rhea" id="RHEA:23236"/>
        <dbReference type="Rhea" id="RHEA-COMP:10208"/>
        <dbReference type="Rhea" id="RHEA-COMP:10311"/>
        <dbReference type="ChEBI" id="CHEBI:15377"/>
        <dbReference type="ChEBI" id="CHEBI:15378"/>
        <dbReference type="ChEBI" id="CHEBI:17790"/>
        <dbReference type="ChEBI" id="CHEBI:29973"/>
        <dbReference type="ChEBI" id="CHEBI:82795"/>
        <dbReference type="EC" id="3.1.1.61"/>
    </reaction>
</comment>
<organism evidence="6 7">
    <name type="scientific">Pedobacter duraquae</name>
    <dbReference type="NCBI Taxonomy" id="425511"/>
    <lineage>
        <taxon>Bacteria</taxon>
        <taxon>Pseudomonadati</taxon>
        <taxon>Bacteroidota</taxon>
        <taxon>Sphingobacteriia</taxon>
        <taxon>Sphingobacteriales</taxon>
        <taxon>Sphingobacteriaceae</taxon>
        <taxon>Pedobacter</taxon>
    </lineage>
</organism>
<dbReference type="GO" id="GO:0008984">
    <property type="term" value="F:protein-glutamate methylesterase activity"/>
    <property type="evidence" value="ECO:0007669"/>
    <property type="project" value="UniProtKB-EC"/>
</dbReference>
<dbReference type="Gene3D" id="3.40.50.180">
    <property type="entry name" value="Methylesterase CheB, C-terminal domain"/>
    <property type="match status" value="1"/>
</dbReference>
<evidence type="ECO:0000313" key="7">
    <source>
        <dbReference type="Proteomes" id="UP000295499"/>
    </source>
</evidence>
<feature type="active site" evidence="4">
    <location>
        <position position="40"/>
    </location>
</feature>
<dbReference type="PROSITE" id="PS50122">
    <property type="entry name" value="CHEB"/>
    <property type="match status" value="1"/>
</dbReference>
<dbReference type="PANTHER" id="PTHR42872">
    <property type="entry name" value="PROTEIN-GLUTAMATE METHYLESTERASE/PROTEIN-GLUTAMINE GLUTAMINASE"/>
    <property type="match status" value="1"/>
</dbReference>
<protein>
    <recommendedName>
        <fullName evidence="2">protein-glutamate methylesterase</fullName>
        <ecNumber evidence="2">3.1.1.61</ecNumber>
    </recommendedName>
</protein>
<dbReference type="Pfam" id="PF01339">
    <property type="entry name" value="CheB_methylest"/>
    <property type="match status" value="1"/>
</dbReference>
<dbReference type="OrthoDB" id="649924at2"/>
<dbReference type="CDD" id="cd16434">
    <property type="entry name" value="CheB-CheR_fusion"/>
    <property type="match status" value="1"/>
</dbReference>
<dbReference type="GO" id="GO:0000156">
    <property type="term" value="F:phosphorelay response regulator activity"/>
    <property type="evidence" value="ECO:0007669"/>
    <property type="project" value="InterPro"/>
</dbReference>
<evidence type="ECO:0000313" key="6">
    <source>
        <dbReference type="EMBL" id="TDO24230.1"/>
    </source>
</evidence>
<dbReference type="EC" id="3.1.1.61" evidence="2"/>
<feature type="active site" evidence="4">
    <location>
        <position position="13"/>
    </location>
</feature>
<reference evidence="6 7" key="1">
    <citation type="submission" date="2019-03" db="EMBL/GenBank/DDBJ databases">
        <title>Genomic Encyclopedia of Archaeal and Bacterial Type Strains, Phase II (KMG-II): from individual species to whole genera.</title>
        <authorList>
            <person name="Goeker M."/>
        </authorList>
    </citation>
    <scope>NUCLEOTIDE SEQUENCE [LARGE SCALE GENOMIC DNA]</scope>
    <source>
        <strain evidence="6 7">DSM 19034</strain>
    </source>
</reference>
<dbReference type="InterPro" id="IPR000673">
    <property type="entry name" value="Sig_transdc_resp-reg_Me-estase"/>
</dbReference>
<dbReference type="GO" id="GO:0006935">
    <property type="term" value="P:chemotaxis"/>
    <property type="evidence" value="ECO:0007669"/>
    <property type="project" value="UniProtKB-UniRule"/>
</dbReference>
<dbReference type="AlphaFoldDB" id="A0A4R6IPL6"/>
<comment type="caution">
    <text evidence="6">The sequence shown here is derived from an EMBL/GenBank/DDBJ whole genome shotgun (WGS) entry which is preliminary data.</text>
</comment>
<dbReference type="PANTHER" id="PTHR42872:SF6">
    <property type="entry name" value="PROTEIN-GLUTAMATE METHYLESTERASE_PROTEIN-GLUTAMINE GLUTAMINASE"/>
    <property type="match status" value="1"/>
</dbReference>
<evidence type="ECO:0000259" key="5">
    <source>
        <dbReference type="PROSITE" id="PS50122"/>
    </source>
</evidence>
<name>A0A4R6IPL6_9SPHI</name>
<dbReference type="EMBL" id="SNWM01000001">
    <property type="protein sequence ID" value="TDO24230.1"/>
    <property type="molecule type" value="Genomic_DNA"/>
</dbReference>